<gene>
    <name evidence="1" type="ORF">P167DRAFT_223079</name>
</gene>
<proteinExistence type="predicted"/>
<keyword evidence="2" id="KW-1185">Reference proteome</keyword>
<dbReference type="InParanoid" id="A0A3N4L096"/>
<accession>A0A3N4L096</accession>
<protein>
    <submittedName>
        <fullName evidence="1">Uncharacterized protein</fullName>
    </submittedName>
</protein>
<organism evidence="1 2">
    <name type="scientific">Morchella conica CCBAS932</name>
    <dbReference type="NCBI Taxonomy" id="1392247"/>
    <lineage>
        <taxon>Eukaryota</taxon>
        <taxon>Fungi</taxon>
        <taxon>Dikarya</taxon>
        <taxon>Ascomycota</taxon>
        <taxon>Pezizomycotina</taxon>
        <taxon>Pezizomycetes</taxon>
        <taxon>Pezizales</taxon>
        <taxon>Morchellaceae</taxon>
        <taxon>Morchella</taxon>
    </lineage>
</organism>
<dbReference type="EMBL" id="ML119136">
    <property type="protein sequence ID" value="RPB11395.1"/>
    <property type="molecule type" value="Genomic_DNA"/>
</dbReference>
<reference evidence="1 2" key="1">
    <citation type="journal article" date="2018" name="Nat. Ecol. Evol.">
        <title>Pezizomycetes genomes reveal the molecular basis of ectomycorrhizal truffle lifestyle.</title>
        <authorList>
            <person name="Murat C."/>
            <person name="Payen T."/>
            <person name="Noel B."/>
            <person name="Kuo A."/>
            <person name="Morin E."/>
            <person name="Chen J."/>
            <person name="Kohler A."/>
            <person name="Krizsan K."/>
            <person name="Balestrini R."/>
            <person name="Da Silva C."/>
            <person name="Montanini B."/>
            <person name="Hainaut M."/>
            <person name="Levati E."/>
            <person name="Barry K.W."/>
            <person name="Belfiori B."/>
            <person name="Cichocki N."/>
            <person name="Clum A."/>
            <person name="Dockter R.B."/>
            <person name="Fauchery L."/>
            <person name="Guy J."/>
            <person name="Iotti M."/>
            <person name="Le Tacon F."/>
            <person name="Lindquist E.A."/>
            <person name="Lipzen A."/>
            <person name="Malagnac F."/>
            <person name="Mello A."/>
            <person name="Molinier V."/>
            <person name="Miyauchi S."/>
            <person name="Poulain J."/>
            <person name="Riccioni C."/>
            <person name="Rubini A."/>
            <person name="Sitrit Y."/>
            <person name="Splivallo R."/>
            <person name="Traeger S."/>
            <person name="Wang M."/>
            <person name="Zifcakova L."/>
            <person name="Wipf D."/>
            <person name="Zambonelli A."/>
            <person name="Paolocci F."/>
            <person name="Nowrousian M."/>
            <person name="Ottonello S."/>
            <person name="Baldrian P."/>
            <person name="Spatafora J.W."/>
            <person name="Henrissat B."/>
            <person name="Nagy L.G."/>
            <person name="Aury J.M."/>
            <person name="Wincker P."/>
            <person name="Grigoriev I.V."/>
            <person name="Bonfante P."/>
            <person name="Martin F.M."/>
        </authorList>
    </citation>
    <scope>NUCLEOTIDE SEQUENCE [LARGE SCALE GENOMIC DNA]</scope>
    <source>
        <strain evidence="1 2">CCBAS932</strain>
    </source>
</reference>
<name>A0A3N4L096_9PEZI</name>
<evidence type="ECO:0000313" key="1">
    <source>
        <dbReference type="EMBL" id="RPB11395.1"/>
    </source>
</evidence>
<evidence type="ECO:0000313" key="2">
    <source>
        <dbReference type="Proteomes" id="UP000277580"/>
    </source>
</evidence>
<sequence length="77" mass="8895">MYNMVMCVVSCGLRVVGGAAAGVHMWLWWWWWCVEEGEENEEEVGEQKRGSDTSYWRHPSYKCKIGSSISCVGCGWW</sequence>
<dbReference type="Proteomes" id="UP000277580">
    <property type="component" value="Unassembled WGS sequence"/>
</dbReference>
<dbReference type="AlphaFoldDB" id="A0A3N4L096"/>